<feature type="signal peptide" evidence="2">
    <location>
        <begin position="1"/>
        <end position="22"/>
    </location>
</feature>
<evidence type="ECO:0000256" key="1">
    <source>
        <dbReference type="SAM" id="Phobius"/>
    </source>
</evidence>
<evidence type="ECO:0000313" key="4">
    <source>
        <dbReference type="Proteomes" id="UP000178570"/>
    </source>
</evidence>
<keyword evidence="1" id="KW-0472">Membrane</keyword>
<evidence type="ECO:0000256" key="2">
    <source>
        <dbReference type="SAM" id="SignalP"/>
    </source>
</evidence>
<reference evidence="3 4" key="1">
    <citation type="journal article" date="2016" name="Nat. Commun.">
        <title>Thousands of microbial genomes shed light on interconnected biogeochemical processes in an aquifer system.</title>
        <authorList>
            <person name="Anantharaman K."/>
            <person name="Brown C.T."/>
            <person name="Hug L.A."/>
            <person name="Sharon I."/>
            <person name="Castelle C.J."/>
            <person name="Probst A.J."/>
            <person name="Thomas B.C."/>
            <person name="Singh A."/>
            <person name="Wilkins M.J."/>
            <person name="Karaoz U."/>
            <person name="Brodie E.L."/>
            <person name="Williams K.H."/>
            <person name="Hubbard S.S."/>
            <person name="Banfield J.F."/>
        </authorList>
    </citation>
    <scope>NUCLEOTIDE SEQUENCE [LARGE SCALE GENOMIC DNA]</scope>
</reference>
<evidence type="ECO:0000313" key="3">
    <source>
        <dbReference type="EMBL" id="OGY40178.1"/>
    </source>
</evidence>
<dbReference type="AlphaFoldDB" id="A0A1G1XJJ6"/>
<keyword evidence="1" id="KW-0812">Transmembrane</keyword>
<name>A0A1G1XJJ6_9BACT</name>
<dbReference type="EMBL" id="MHHY01000009">
    <property type="protein sequence ID" value="OGY40178.1"/>
    <property type="molecule type" value="Genomic_DNA"/>
</dbReference>
<comment type="caution">
    <text evidence="3">The sequence shown here is derived from an EMBL/GenBank/DDBJ whole genome shotgun (WGS) entry which is preliminary data.</text>
</comment>
<protein>
    <recommendedName>
        <fullName evidence="5">DUF916 domain-containing protein</fullName>
    </recommendedName>
</protein>
<dbReference type="STRING" id="1797529.A2570_02730"/>
<organism evidence="3 4">
    <name type="scientific">Candidatus Brennerbacteria bacterium RIFOXYD1_FULL_41_16</name>
    <dbReference type="NCBI Taxonomy" id="1797529"/>
    <lineage>
        <taxon>Bacteria</taxon>
        <taxon>Candidatus Brenneribacteriota</taxon>
    </lineage>
</organism>
<dbReference type="Proteomes" id="UP000178570">
    <property type="component" value="Unassembled WGS sequence"/>
</dbReference>
<keyword evidence="2" id="KW-0732">Signal</keyword>
<gene>
    <name evidence="3" type="ORF">A2570_02730</name>
</gene>
<feature type="chain" id="PRO_5009581333" description="DUF916 domain-containing protein" evidence="2">
    <location>
        <begin position="23"/>
        <end position="299"/>
    </location>
</feature>
<keyword evidence="1" id="KW-1133">Transmembrane helix</keyword>
<accession>A0A1G1XJJ6</accession>
<feature type="transmembrane region" description="Helical" evidence="1">
    <location>
        <begin position="257"/>
        <end position="284"/>
    </location>
</feature>
<sequence length="299" mass="33496">MAKRFFVLTLLGLLFLPLTSFAITVGPVKLEYSVDPGDTVSGELFIQNEESQARTLYPVFEKFTEEEGVKKFTREESDLSTWFKAQSLISLKPGQQARIPFSIEVPEDASPGGHFAVIWWSTAPADFEGQEQVSIVTRAGILVYVTVSGDIKEEGGIESFSTSGNKKLLTQLPIVFNIIFKNTGNVHLKPQGNILIKNVFGKTKDSLSINQFGLNILPQTRKSFQEKWQPKSLAFGFLKAELNLNFGESKKSSTQSIWFFVFNWKAFGTTVLILIVLVLAPFVLKKYNQWIISKALGKR</sequence>
<evidence type="ECO:0008006" key="5">
    <source>
        <dbReference type="Google" id="ProtNLM"/>
    </source>
</evidence>
<proteinExistence type="predicted"/>